<dbReference type="EMBL" id="BMDU01000004">
    <property type="protein sequence ID" value="GFZ91411.1"/>
    <property type="molecule type" value="Genomic_DNA"/>
</dbReference>
<keyword evidence="1" id="KW-0732">Signal</keyword>
<gene>
    <name evidence="2" type="ORF">GCM10019071_21910</name>
</gene>
<comment type="caution">
    <text evidence="2">The sequence shown here is derived from an EMBL/GenBank/DDBJ whole genome shotgun (WGS) entry which is preliminary data.</text>
</comment>
<keyword evidence="3" id="KW-1185">Reference proteome</keyword>
<accession>A0ABQ1EYN0</accession>
<dbReference type="Proteomes" id="UP000628109">
    <property type="component" value="Unassembled WGS sequence"/>
</dbReference>
<organism evidence="2 3">
    <name type="scientific">Sphingobium fuliginis (strain ATCC 27551)</name>
    <dbReference type="NCBI Taxonomy" id="336203"/>
    <lineage>
        <taxon>Bacteria</taxon>
        <taxon>Pseudomonadati</taxon>
        <taxon>Pseudomonadota</taxon>
        <taxon>Alphaproteobacteria</taxon>
        <taxon>Sphingomonadales</taxon>
        <taxon>Sphingomonadaceae</taxon>
        <taxon>Sphingobium</taxon>
    </lineage>
</organism>
<reference evidence="3" key="1">
    <citation type="journal article" date="2019" name="Int. J. Syst. Evol. Microbiol.">
        <title>The Global Catalogue of Microorganisms (GCM) 10K type strain sequencing project: providing services to taxonomists for standard genome sequencing and annotation.</title>
        <authorList>
            <consortium name="The Broad Institute Genomics Platform"/>
            <consortium name="The Broad Institute Genome Sequencing Center for Infectious Disease"/>
            <person name="Wu L."/>
            <person name="Ma J."/>
        </authorList>
    </citation>
    <scope>NUCLEOTIDE SEQUENCE [LARGE SCALE GENOMIC DNA]</scope>
    <source>
        <strain evidence="3">CCM 7327</strain>
    </source>
</reference>
<sequence>MHTIMRPALASRLTSTLAAALAALPSPALALEASYHSYDGFEETVDAFRLVSMIFAELAAHPLRVGLSMEAEIDVSGKE</sequence>
<evidence type="ECO:0000313" key="3">
    <source>
        <dbReference type="Proteomes" id="UP000628109"/>
    </source>
</evidence>
<evidence type="ECO:0000256" key="1">
    <source>
        <dbReference type="SAM" id="SignalP"/>
    </source>
</evidence>
<protein>
    <submittedName>
        <fullName evidence="2">Uncharacterized protein</fullName>
    </submittedName>
</protein>
<evidence type="ECO:0000313" key="2">
    <source>
        <dbReference type="EMBL" id="GFZ91411.1"/>
    </source>
</evidence>
<feature type="chain" id="PRO_5046535921" evidence="1">
    <location>
        <begin position="31"/>
        <end position="79"/>
    </location>
</feature>
<name>A0ABQ1EYN0_SPHSA</name>
<proteinExistence type="predicted"/>
<feature type="signal peptide" evidence="1">
    <location>
        <begin position="1"/>
        <end position="30"/>
    </location>
</feature>